<reference evidence="1 2" key="1">
    <citation type="submission" date="2019-10" db="EMBL/GenBank/DDBJ databases">
        <title>Taxonomy of Antarctic Massilia spp.: description of Massilia rubra sp. nov., Massilia aquatica sp. nov., Massilia mucilaginosa sp. nov., Massilia frigida sp. nov. isolated from streams, lakes and regoliths.</title>
        <authorList>
            <person name="Holochova P."/>
            <person name="Sedlacek I."/>
            <person name="Kralova S."/>
            <person name="Maslanova I."/>
            <person name="Busse H.-J."/>
            <person name="Stankova E."/>
            <person name="Vrbovska V."/>
            <person name="Kovarovic V."/>
            <person name="Bartak M."/>
            <person name="Svec P."/>
            <person name="Pantucek R."/>
        </authorList>
    </citation>
    <scope>NUCLEOTIDE SEQUENCE [LARGE SCALE GENOMIC DNA]</scope>
    <source>
        <strain evidence="1 2">CCM 8695</strain>
    </source>
</reference>
<comment type="caution">
    <text evidence="1">The sequence shown here is derived from an EMBL/GenBank/DDBJ whole genome shotgun (WGS) entry which is preliminary data.</text>
</comment>
<evidence type="ECO:0000313" key="1">
    <source>
        <dbReference type="EMBL" id="NHZ83331.1"/>
    </source>
</evidence>
<keyword evidence="2" id="KW-1185">Reference proteome</keyword>
<dbReference type="RefSeq" id="WP_167092913.1">
    <property type="nucleotide sequence ID" value="NZ_WHJG01000049.1"/>
</dbReference>
<dbReference type="Proteomes" id="UP000621455">
    <property type="component" value="Unassembled WGS sequence"/>
</dbReference>
<evidence type="ECO:0000313" key="2">
    <source>
        <dbReference type="Proteomes" id="UP000621455"/>
    </source>
</evidence>
<protein>
    <submittedName>
        <fullName evidence="1">Uncharacterized protein</fullName>
    </submittedName>
</protein>
<name>A0ABX0NIB9_9BURK</name>
<dbReference type="EMBL" id="WHJG01000049">
    <property type="protein sequence ID" value="NHZ83331.1"/>
    <property type="molecule type" value="Genomic_DNA"/>
</dbReference>
<proteinExistence type="predicted"/>
<sequence>MQILNGTIPFNRQRGEGPHLESTEVIFPAGVTQATALLTGFDAAFSPRNDHHLGNLEVRLETEIDPLAPRRVIVHGIFGLRDWSGDWDDNYEGEVFFSVVAE</sequence>
<accession>A0ABX0NIB9</accession>
<gene>
    <name evidence="1" type="ORF">F2P44_29250</name>
</gene>
<organism evidence="1 2">
    <name type="scientific">Massilia frigida</name>
    <dbReference type="NCBI Taxonomy" id="2609281"/>
    <lineage>
        <taxon>Bacteria</taxon>
        <taxon>Pseudomonadati</taxon>
        <taxon>Pseudomonadota</taxon>
        <taxon>Betaproteobacteria</taxon>
        <taxon>Burkholderiales</taxon>
        <taxon>Oxalobacteraceae</taxon>
        <taxon>Telluria group</taxon>
        <taxon>Massilia</taxon>
    </lineage>
</organism>